<gene>
    <name evidence="1" type="ORF">H4075_09310</name>
</gene>
<dbReference type="RefSeq" id="WP_182806176.1">
    <property type="nucleotide sequence ID" value="NZ_CP060007.1"/>
</dbReference>
<accession>A0A7G5XLJ6</accession>
<organism evidence="1 2">
    <name type="scientific">Lacibacter sediminis</name>
    <dbReference type="NCBI Taxonomy" id="2760713"/>
    <lineage>
        <taxon>Bacteria</taxon>
        <taxon>Pseudomonadati</taxon>
        <taxon>Bacteroidota</taxon>
        <taxon>Chitinophagia</taxon>
        <taxon>Chitinophagales</taxon>
        <taxon>Chitinophagaceae</taxon>
        <taxon>Lacibacter</taxon>
    </lineage>
</organism>
<evidence type="ECO:0000313" key="2">
    <source>
        <dbReference type="Proteomes" id="UP000515344"/>
    </source>
</evidence>
<sequence length="196" mass="22816">MNYIDTIRAEIKQYFNPDNAIDNSNETIFSPNNKYRVDKKSFKQEKPDCNWECTKVEIYQNENSTHLFSFFVNEGTFFHSWVTKNNIEYLLCAEDLCGGQTVIDLTNKVMSSYTTNDDGLIWTKHLLSPNEDLLAVFGCGWGSAFFVTVYHFDKPMDLPLKIAYEPTWTGYDIIEWIDNKTLRVEKSEGQIETLQL</sequence>
<dbReference type="Proteomes" id="UP000515344">
    <property type="component" value="Chromosome"/>
</dbReference>
<name>A0A7G5XLJ6_9BACT</name>
<proteinExistence type="predicted"/>
<reference evidence="2" key="1">
    <citation type="submission" date="2020-08" db="EMBL/GenBank/DDBJ databases">
        <title>Lacibacter sp. S13-6-6 genome sequencing.</title>
        <authorList>
            <person name="Jin L."/>
        </authorList>
    </citation>
    <scope>NUCLEOTIDE SEQUENCE [LARGE SCALE GENOMIC DNA]</scope>
    <source>
        <strain evidence="2">S13-6-6</strain>
    </source>
</reference>
<dbReference type="EMBL" id="CP060007">
    <property type="protein sequence ID" value="QNA46349.1"/>
    <property type="molecule type" value="Genomic_DNA"/>
</dbReference>
<evidence type="ECO:0000313" key="1">
    <source>
        <dbReference type="EMBL" id="QNA46349.1"/>
    </source>
</evidence>
<protein>
    <submittedName>
        <fullName evidence="1">Uncharacterized protein</fullName>
    </submittedName>
</protein>
<keyword evidence="2" id="KW-1185">Reference proteome</keyword>
<dbReference type="AlphaFoldDB" id="A0A7G5XLJ6"/>
<dbReference type="KEGG" id="lacs:H4075_09310"/>